<dbReference type="Proteomes" id="UP000283509">
    <property type="component" value="Unassembled WGS sequence"/>
</dbReference>
<feature type="transmembrane region" description="Helical" evidence="8">
    <location>
        <begin position="237"/>
        <end position="257"/>
    </location>
</feature>
<evidence type="ECO:0000313" key="11">
    <source>
        <dbReference type="Proteomes" id="UP000283509"/>
    </source>
</evidence>
<dbReference type="GO" id="GO:0016020">
    <property type="term" value="C:membrane"/>
    <property type="evidence" value="ECO:0007669"/>
    <property type="project" value="UniProtKB-SubCell"/>
</dbReference>
<keyword evidence="11" id="KW-1185">Reference proteome</keyword>
<keyword evidence="3 8" id="KW-0812">Transmembrane</keyword>
<feature type="transmembrane region" description="Helical" evidence="8">
    <location>
        <begin position="346"/>
        <end position="363"/>
    </location>
</feature>
<feature type="domain" description="Major facilitator superfamily (MFS) profile" evidence="9">
    <location>
        <begin position="47"/>
        <end position="493"/>
    </location>
</feature>
<keyword evidence="6 8" id="KW-0472">Membrane</keyword>
<feature type="region of interest" description="Disordered" evidence="7">
    <location>
        <begin position="497"/>
        <end position="587"/>
    </location>
</feature>
<gene>
    <name evidence="10" type="ORF">C7M84_005718</name>
</gene>
<feature type="transmembrane region" description="Helical" evidence="8">
    <location>
        <begin position="210"/>
        <end position="231"/>
    </location>
</feature>
<feature type="compositionally biased region" description="Basic and acidic residues" evidence="7">
    <location>
        <begin position="538"/>
        <end position="561"/>
    </location>
</feature>
<dbReference type="CDD" id="cd17318">
    <property type="entry name" value="MFS_SLC17"/>
    <property type="match status" value="1"/>
</dbReference>
<feature type="transmembrane region" description="Helical" evidence="8">
    <location>
        <begin position="400"/>
        <end position="419"/>
    </location>
</feature>
<evidence type="ECO:0000256" key="1">
    <source>
        <dbReference type="ARBA" id="ARBA00004141"/>
    </source>
</evidence>
<evidence type="ECO:0000259" key="9">
    <source>
        <dbReference type="PROSITE" id="PS50850"/>
    </source>
</evidence>
<dbReference type="Gene3D" id="1.20.1250.20">
    <property type="entry name" value="MFS general substrate transporter like domains"/>
    <property type="match status" value="2"/>
</dbReference>
<dbReference type="FunFam" id="1.20.1250.20:FF:000003">
    <property type="entry name" value="Solute carrier family 17 member 3"/>
    <property type="match status" value="1"/>
</dbReference>
<dbReference type="GO" id="GO:0015293">
    <property type="term" value="F:symporter activity"/>
    <property type="evidence" value="ECO:0007669"/>
    <property type="project" value="UniProtKB-KW"/>
</dbReference>
<dbReference type="EMBL" id="QCYY01001738">
    <property type="protein sequence ID" value="ROT75739.1"/>
    <property type="molecule type" value="Genomic_DNA"/>
</dbReference>
<comment type="subcellular location">
    <subcellularLocation>
        <location evidence="1">Membrane</location>
        <topology evidence="1">Multi-pass membrane protein</topology>
    </subcellularLocation>
</comment>
<dbReference type="InterPro" id="IPR011701">
    <property type="entry name" value="MFS"/>
</dbReference>
<protein>
    <submittedName>
        <fullName evidence="10">Putative inorganic phosphate cotransporter</fullName>
    </submittedName>
</protein>
<feature type="transmembrane region" description="Helical" evidence="8">
    <location>
        <begin position="301"/>
        <end position="326"/>
    </location>
</feature>
<dbReference type="Pfam" id="PF07690">
    <property type="entry name" value="MFS_1"/>
    <property type="match status" value="1"/>
</dbReference>
<evidence type="ECO:0000313" key="10">
    <source>
        <dbReference type="EMBL" id="ROT75739.1"/>
    </source>
</evidence>
<dbReference type="STRING" id="6689.A0A3R7QE17"/>
<feature type="transmembrane region" description="Helical" evidence="8">
    <location>
        <begin position="171"/>
        <end position="198"/>
    </location>
</feature>
<accession>A0A3R7QE17</accession>
<evidence type="ECO:0000256" key="8">
    <source>
        <dbReference type="SAM" id="Phobius"/>
    </source>
</evidence>
<dbReference type="OrthoDB" id="2985014at2759"/>
<name>A0A3R7QE17_PENVA</name>
<evidence type="ECO:0000256" key="6">
    <source>
        <dbReference type="ARBA" id="ARBA00023136"/>
    </source>
</evidence>
<keyword evidence="4" id="KW-0769">Symport</keyword>
<reference evidence="10 11" key="2">
    <citation type="submission" date="2019-01" db="EMBL/GenBank/DDBJ databases">
        <title>The decoding of complex shrimp genome reveals the adaptation for benthos swimmer, frequently molting mechanism and breeding impact on genome.</title>
        <authorList>
            <person name="Sun Y."/>
            <person name="Gao Y."/>
            <person name="Yu Y."/>
        </authorList>
    </citation>
    <scope>NUCLEOTIDE SEQUENCE [LARGE SCALE GENOMIC DNA]</scope>
    <source>
        <tissue evidence="10">Muscle</tissue>
    </source>
</reference>
<dbReference type="PROSITE" id="PS50850">
    <property type="entry name" value="MFS"/>
    <property type="match status" value="1"/>
</dbReference>
<dbReference type="AlphaFoldDB" id="A0A3R7QE17"/>
<dbReference type="InterPro" id="IPR050382">
    <property type="entry name" value="MFS_Na/Anion_cotransporter"/>
</dbReference>
<sequence length="587" mass="62879">MAFSGITLNYILRVNINFALVAMVKHGPANASAAAVNHTASGSGEDLLFLNGSAPWMGLYNATDADGGSAVLVAQEKKDATSAATLAAELDMCPAPEEHTESHATYHGDLPWDEWTQGLVAGAFFYGNVWTQVGGGRLAEVWGSRRVMGVAVLASALLTLLQPVAARASYVFLIFIRILVGLFLGVTTPATQALLAGWSPPMERSTISSFVYAGAPAGTIVAFPVSAFIIETMGWEAVFYLQGTLAILWCVGWYYIVTDSPKDFHWISDEEKQYITTSIGISKNKKTPPIPMKQMLTSLPVWSVIFSAVGNNWGFYTLLSIVPLYMKTIMHKDIKTNAMLSGLPYVGMWAWSLGAGVAGDWLMRRWNVRTVVVRKIANTIANVGPALCLVGLLFVRCDWWATVALMSLAVTAVGAIYSGHYVNPIDLAPNFAGTLSGIVNTAGNVPGFLAPMTAGYIINNQPTLTQWRKVFIIAAVVYTVDAILYLLFASGDEQSWNSVPDVADPESGGAPEATQQKGGSGDAFKESGVLRGVFVQGEPREDAAAQQRERPEGKGASRGSEKAVLQSKPSGDDAGHTNRAYCSTEGE</sequence>
<keyword evidence="5 8" id="KW-1133">Transmembrane helix</keyword>
<evidence type="ECO:0000256" key="7">
    <source>
        <dbReference type="SAM" id="MobiDB-lite"/>
    </source>
</evidence>
<dbReference type="InterPro" id="IPR020846">
    <property type="entry name" value="MFS_dom"/>
</dbReference>
<proteinExistence type="predicted"/>
<dbReference type="GO" id="GO:0006820">
    <property type="term" value="P:monoatomic anion transport"/>
    <property type="evidence" value="ECO:0007669"/>
    <property type="project" value="TreeGrafter"/>
</dbReference>
<organism evidence="10 11">
    <name type="scientific">Penaeus vannamei</name>
    <name type="common">Whiteleg shrimp</name>
    <name type="synonym">Litopenaeus vannamei</name>
    <dbReference type="NCBI Taxonomy" id="6689"/>
    <lineage>
        <taxon>Eukaryota</taxon>
        <taxon>Metazoa</taxon>
        <taxon>Ecdysozoa</taxon>
        <taxon>Arthropoda</taxon>
        <taxon>Crustacea</taxon>
        <taxon>Multicrustacea</taxon>
        <taxon>Malacostraca</taxon>
        <taxon>Eumalacostraca</taxon>
        <taxon>Eucarida</taxon>
        <taxon>Decapoda</taxon>
        <taxon>Dendrobranchiata</taxon>
        <taxon>Penaeoidea</taxon>
        <taxon>Penaeidae</taxon>
        <taxon>Penaeus</taxon>
    </lineage>
</organism>
<evidence type="ECO:0000256" key="3">
    <source>
        <dbReference type="ARBA" id="ARBA00022692"/>
    </source>
</evidence>
<dbReference type="PANTHER" id="PTHR11662:SF399">
    <property type="entry name" value="FI19708P1-RELATED"/>
    <property type="match status" value="1"/>
</dbReference>
<evidence type="ECO:0000256" key="2">
    <source>
        <dbReference type="ARBA" id="ARBA00022448"/>
    </source>
</evidence>
<evidence type="ECO:0000256" key="5">
    <source>
        <dbReference type="ARBA" id="ARBA00022989"/>
    </source>
</evidence>
<dbReference type="InterPro" id="IPR036259">
    <property type="entry name" value="MFS_trans_sf"/>
</dbReference>
<dbReference type="PANTHER" id="PTHR11662">
    <property type="entry name" value="SOLUTE CARRIER FAMILY 17"/>
    <property type="match status" value="1"/>
</dbReference>
<evidence type="ECO:0000256" key="4">
    <source>
        <dbReference type="ARBA" id="ARBA00022847"/>
    </source>
</evidence>
<keyword evidence="2" id="KW-0813">Transport</keyword>
<comment type="caution">
    <text evidence="10">The sequence shown here is derived from an EMBL/GenBank/DDBJ whole genome shotgun (WGS) entry which is preliminary data.</text>
</comment>
<feature type="transmembrane region" description="Helical" evidence="8">
    <location>
        <begin position="431"/>
        <end position="458"/>
    </location>
</feature>
<feature type="transmembrane region" description="Helical" evidence="8">
    <location>
        <begin position="470"/>
        <end position="488"/>
    </location>
</feature>
<dbReference type="SUPFAM" id="SSF103473">
    <property type="entry name" value="MFS general substrate transporter"/>
    <property type="match status" value="1"/>
</dbReference>
<feature type="transmembrane region" description="Helical" evidence="8">
    <location>
        <begin position="375"/>
        <end position="394"/>
    </location>
</feature>
<feature type="transmembrane region" description="Helical" evidence="8">
    <location>
        <begin position="147"/>
        <end position="165"/>
    </location>
</feature>
<reference evidence="10 11" key="1">
    <citation type="submission" date="2018-04" db="EMBL/GenBank/DDBJ databases">
        <authorList>
            <person name="Zhang X."/>
            <person name="Yuan J."/>
            <person name="Li F."/>
            <person name="Xiang J."/>
        </authorList>
    </citation>
    <scope>NUCLEOTIDE SEQUENCE [LARGE SCALE GENOMIC DNA]</scope>
    <source>
        <tissue evidence="10">Muscle</tissue>
    </source>
</reference>